<dbReference type="InterPro" id="IPR023214">
    <property type="entry name" value="HAD_sf"/>
</dbReference>
<dbReference type="GO" id="GO:0006281">
    <property type="term" value="P:DNA repair"/>
    <property type="evidence" value="ECO:0007669"/>
    <property type="project" value="TreeGrafter"/>
</dbReference>
<sequence length="225" mass="24613">MIKMIVFDMAGTTVDENNVVYKTLQKAVNQAGYDVSLQEVLLLGAGKGKLQAIKDILASLHEADIDSKAERIYDSFLQSLKEAYQALEVKTFAGTEELFEKLKERDIKVVLNTGYDQKTATSLLEKLNWHPGDQYDLLVTADDVTQGRPHPDMILLAMEKMGITQAEQVAKVGDSKVDIEEGKAAGCGMTLGVTTGAQTAEQLQSAQPDYIIDSLTELEELVALS</sequence>
<protein>
    <submittedName>
        <fullName evidence="1">Phosphonatase-like hydrolase</fullName>
    </submittedName>
</protein>
<dbReference type="NCBIfam" id="TIGR01509">
    <property type="entry name" value="HAD-SF-IA-v3"/>
    <property type="match status" value="1"/>
</dbReference>
<dbReference type="PANTHER" id="PTHR43434:SF19">
    <property type="entry name" value="PHOSPHONOACETALDEHYDE HYDROLASE"/>
    <property type="match status" value="1"/>
</dbReference>
<dbReference type="EMBL" id="CP120682">
    <property type="protein sequence ID" value="WKN37335.1"/>
    <property type="molecule type" value="Genomic_DNA"/>
</dbReference>
<dbReference type="InterPro" id="IPR041492">
    <property type="entry name" value="HAD_2"/>
</dbReference>
<dbReference type="InterPro" id="IPR036412">
    <property type="entry name" value="HAD-like_sf"/>
</dbReference>
<evidence type="ECO:0000313" key="1">
    <source>
        <dbReference type="EMBL" id="WKN37335.1"/>
    </source>
</evidence>
<dbReference type="SFLD" id="SFLDS00003">
    <property type="entry name" value="Haloacid_Dehalogenase"/>
    <property type="match status" value="1"/>
</dbReference>
<accession>A0AA49GRF1</accession>
<dbReference type="SFLD" id="SFLDG01135">
    <property type="entry name" value="C1.5.6:_HAD__Beta-PGM__Phospha"/>
    <property type="match status" value="1"/>
</dbReference>
<dbReference type="Gene3D" id="3.40.50.1000">
    <property type="entry name" value="HAD superfamily/HAD-like"/>
    <property type="match status" value="1"/>
</dbReference>
<organism evidence="1">
    <name type="scientific">Roseihalotalea indica</name>
    <dbReference type="NCBI Taxonomy" id="2867963"/>
    <lineage>
        <taxon>Bacteria</taxon>
        <taxon>Pseudomonadati</taxon>
        <taxon>Bacteroidota</taxon>
        <taxon>Cytophagia</taxon>
        <taxon>Cytophagales</taxon>
        <taxon>Catalimonadaceae</taxon>
        <taxon>Roseihalotalea</taxon>
    </lineage>
</organism>
<dbReference type="SFLD" id="SFLDG01129">
    <property type="entry name" value="C1.5:_HAD__Beta-PGM__Phosphata"/>
    <property type="match status" value="1"/>
</dbReference>
<dbReference type="SUPFAM" id="SSF56784">
    <property type="entry name" value="HAD-like"/>
    <property type="match status" value="1"/>
</dbReference>
<dbReference type="GO" id="GO:0005829">
    <property type="term" value="C:cytosol"/>
    <property type="evidence" value="ECO:0007669"/>
    <property type="project" value="TreeGrafter"/>
</dbReference>
<proteinExistence type="predicted"/>
<reference evidence="1" key="2">
    <citation type="journal article" date="2024" name="Antonie Van Leeuwenhoek">
        <title>Roseihalotalea indica gen. nov., sp. nov., a halophilic Bacteroidetes from mesopelagic Southwest Indian Ocean with higher carbohydrate metabolic potential.</title>
        <authorList>
            <person name="Chen B."/>
            <person name="Zhang M."/>
            <person name="Lin D."/>
            <person name="Ye J."/>
            <person name="Tang K."/>
        </authorList>
    </citation>
    <scope>NUCLEOTIDE SEQUENCE</scope>
    <source>
        <strain evidence="1">TK19036</strain>
    </source>
</reference>
<gene>
    <name evidence="1" type="ORF">K4G66_01265</name>
</gene>
<dbReference type="InterPro" id="IPR023198">
    <property type="entry name" value="PGP-like_dom2"/>
</dbReference>
<dbReference type="GO" id="GO:0008967">
    <property type="term" value="F:phosphoglycolate phosphatase activity"/>
    <property type="evidence" value="ECO:0007669"/>
    <property type="project" value="TreeGrafter"/>
</dbReference>
<dbReference type="PANTHER" id="PTHR43434">
    <property type="entry name" value="PHOSPHOGLYCOLATE PHOSPHATASE"/>
    <property type="match status" value="1"/>
</dbReference>
<name>A0AA49GRF1_9BACT</name>
<keyword evidence="1" id="KW-0378">Hydrolase</keyword>
<dbReference type="NCBIfam" id="TIGR01549">
    <property type="entry name" value="HAD-SF-IA-v1"/>
    <property type="match status" value="1"/>
</dbReference>
<dbReference type="AlphaFoldDB" id="A0AA49GRF1"/>
<dbReference type="InterPro" id="IPR022468">
    <property type="entry name" value="PhnX-like"/>
</dbReference>
<dbReference type="Gene3D" id="1.10.150.240">
    <property type="entry name" value="Putative phosphatase, domain 2"/>
    <property type="match status" value="1"/>
</dbReference>
<dbReference type="Pfam" id="PF13419">
    <property type="entry name" value="HAD_2"/>
    <property type="match status" value="1"/>
</dbReference>
<dbReference type="InterPro" id="IPR006439">
    <property type="entry name" value="HAD-SF_hydro_IA"/>
</dbReference>
<dbReference type="NCBIfam" id="TIGR03351">
    <property type="entry name" value="PhnX-like"/>
    <property type="match status" value="1"/>
</dbReference>
<reference evidence="1" key="1">
    <citation type="journal article" date="2023" name="Comput. Struct. Biotechnol. J.">
        <title>Discovery of a novel marine Bacteroidetes with a rich repertoire of carbohydrate-active enzymes.</title>
        <authorList>
            <person name="Chen B."/>
            <person name="Liu G."/>
            <person name="Chen Q."/>
            <person name="Wang H."/>
            <person name="Liu L."/>
            <person name="Tang K."/>
        </authorList>
    </citation>
    <scope>NUCLEOTIDE SEQUENCE</scope>
    <source>
        <strain evidence="1">TK19036</strain>
    </source>
</reference>
<dbReference type="InterPro" id="IPR050155">
    <property type="entry name" value="HAD-like_hydrolase_sf"/>
</dbReference>